<dbReference type="NCBIfam" id="TIGR00575">
    <property type="entry name" value="dnlj"/>
    <property type="match status" value="1"/>
</dbReference>
<dbReference type="Pfam" id="PF00533">
    <property type="entry name" value="BRCT"/>
    <property type="match status" value="1"/>
</dbReference>
<dbReference type="SMART" id="SM00292">
    <property type="entry name" value="BRCT"/>
    <property type="match status" value="1"/>
</dbReference>
<evidence type="ECO:0000256" key="14">
    <source>
        <dbReference type="HAMAP-Rule" id="MF_01588"/>
    </source>
</evidence>
<dbReference type="InterPro" id="IPR013839">
    <property type="entry name" value="DNAligase_adenylation"/>
</dbReference>
<feature type="binding site" evidence="14">
    <location>
        <begin position="54"/>
        <end position="58"/>
    </location>
    <ligand>
        <name>NAD(+)</name>
        <dbReference type="ChEBI" id="CHEBI:57540"/>
    </ligand>
</feature>
<sequence length="740" mass="80604">MSDFEIRLNQCHQFITMTITSIPEPVLHRAIALKEALAYHGHRYHALDDPEIPDADYDRLFRELTRLEEEYPALVTPDSPTQRVGSEPLAQFGQVLHEVPMLSLGNAFSEQEVRDFDARVRTALGLGESSEAVAYAAEPKIDGVAVSLRYENGMLVRAATRGDGTRGEDITQNVRTIRAVPLRLLEESSPAGNLSLPESSASSKPATRKNSRKKPGSNGPVMTGTLEVRGEVYMEIEAFERLNALQGERGEKVFANPRNAAAGSLRQLDPAITASRPLTMLCYGVGVVEGESPEDGLWDRHDRVLERLSRWGLRVSPAIKVVHGAPGCIDYYHRIMERRSQLGYEIDGVVYKVNSLPDQTRLGRVARAPRWAIAHKFPAQEQMTRVLDIEIQVGRTGAITPVARLEPVRVGGVTITNATLHNQDEVARKDVRVGDSVTVRRAGDVIPEVVRVLPDHRSPDAAPFTMPTHCPVCHSDVVRAQGEAVARCSGGLFCPAQRKQAIRHFASRRAMDIEGLGEKLIEQLVDEDLIRSVADLYRLDEPTLAGLERMGEVSARNLVQALERSKSTTLARFLFALGIREVGEATAAALATHFGSLERLQSAGEEELVDVPDVGAVVARHVISFFSQPHNRAIVHALQGPGIGVHWADGIPAADSVKTQKPLSGQVFVITGTLSAMSRAAAKDRLQALGARVSTGVSGKTSYLVAGSDPGSKVAKAEKLGVAIMTEAEFLERIGDEDAR</sequence>
<dbReference type="SMART" id="SM00532">
    <property type="entry name" value="LIGANc"/>
    <property type="match status" value="1"/>
</dbReference>
<feature type="active site" description="N6-AMP-lysine intermediate" evidence="14">
    <location>
        <position position="140"/>
    </location>
</feature>
<dbReference type="GO" id="GO:0046872">
    <property type="term" value="F:metal ion binding"/>
    <property type="evidence" value="ECO:0007669"/>
    <property type="project" value="UniProtKB-KW"/>
</dbReference>
<keyword evidence="8 14" id="KW-0862">Zinc</keyword>
<evidence type="ECO:0000256" key="11">
    <source>
        <dbReference type="ARBA" id="ARBA00023204"/>
    </source>
</evidence>
<dbReference type="PROSITE" id="PS01055">
    <property type="entry name" value="DNA_LIGASE_N1"/>
    <property type="match status" value="1"/>
</dbReference>
<dbReference type="InterPro" id="IPR003583">
    <property type="entry name" value="Hlx-hairpin-Hlx_DNA-bd_motif"/>
</dbReference>
<evidence type="ECO:0000256" key="1">
    <source>
        <dbReference type="ARBA" id="ARBA00004067"/>
    </source>
</evidence>
<protein>
    <recommendedName>
        <fullName evidence="3 14">DNA ligase</fullName>
        <ecNumber evidence="2 14">6.5.1.2</ecNumber>
    </recommendedName>
    <alternativeName>
        <fullName evidence="14">Polydeoxyribonucleotide synthase [NAD(+)]</fullName>
    </alternativeName>
</protein>
<feature type="binding site" evidence="14">
    <location>
        <position position="473"/>
    </location>
    <ligand>
        <name>Zn(2+)</name>
        <dbReference type="ChEBI" id="CHEBI:29105"/>
    </ligand>
</feature>
<dbReference type="Pfam" id="PF12826">
    <property type="entry name" value="HHH_2"/>
    <property type="match status" value="1"/>
</dbReference>
<dbReference type="InterPro" id="IPR013840">
    <property type="entry name" value="DNAligase_N"/>
</dbReference>
<dbReference type="InterPro" id="IPR010994">
    <property type="entry name" value="RuvA_2-like"/>
</dbReference>
<dbReference type="Pfam" id="PF03119">
    <property type="entry name" value="DNA_ligase_ZBD"/>
    <property type="match status" value="1"/>
</dbReference>
<evidence type="ECO:0000256" key="4">
    <source>
        <dbReference type="ARBA" id="ARBA00022598"/>
    </source>
</evidence>
<dbReference type="PROSITE" id="PS01056">
    <property type="entry name" value="DNA_LIGASE_N2"/>
    <property type="match status" value="1"/>
</dbReference>
<evidence type="ECO:0000256" key="16">
    <source>
        <dbReference type="SAM" id="MobiDB-lite"/>
    </source>
</evidence>
<keyword evidence="7 14" id="KW-0227">DNA damage</keyword>
<evidence type="ECO:0000256" key="15">
    <source>
        <dbReference type="RuleBase" id="RU000618"/>
    </source>
</evidence>
<dbReference type="Pfam" id="PF14520">
    <property type="entry name" value="HHH_5"/>
    <property type="match status" value="1"/>
</dbReference>
<feature type="binding site" evidence="14">
    <location>
        <position position="138"/>
    </location>
    <ligand>
        <name>NAD(+)</name>
        <dbReference type="ChEBI" id="CHEBI:57540"/>
    </ligand>
</feature>
<dbReference type="Pfam" id="PF01653">
    <property type="entry name" value="DNA_ligase_aden"/>
    <property type="match status" value="2"/>
</dbReference>
<dbReference type="GO" id="GO:0003677">
    <property type="term" value="F:DNA binding"/>
    <property type="evidence" value="ECO:0007669"/>
    <property type="project" value="InterPro"/>
</dbReference>
<feature type="domain" description="BRCT" evidence="17">
    <location>
        <begin position="658"/>
        <end position="740"/>
    </location>
</feature>
<evidence type="ECO:0000256" key="7">
    <source>
        <dbReference type="ARBA" id="ARBA00022763"/>
    </source>
</evidence>
<dbReference type="InterPro" id="IPR004149">
    <property type="entry name" value="Znf_DNAligase_C4"/>
</dbReference>
<organism evidence="20">
    <name type="scientific">Candidatus Kentrum sp. FM</name>
    <dbReference type="NCBI Taxonomy" id="2126340"/>
    <lineage>
        <taxon>Bacteria</taxon>
        <taxon>Pseudomonadati</taxon>
        <taxon>Pseudomonadota</taxon>
        <taxon>Gammaproteobacteria</taxon>
        <taxon>Candidatus Kentrum</taxon>
    </lineage>
</organism>
<dbReference type="InterPro" id="IPR004150">
    <property type="entry name" value="NAD_DNA_ligase_OB"/>
</dbReference>
<dbReference type="CDD" id="cd00114">
    <property type="entry name" value="LIGANc"/>
    <property type="match status" value="1"/>
</dbReference>
<dbReference type="PANTHER" id="PTHR23389">
    <property type="entry name" value="CHROMOSOME TRANSMISSION FIDELITY FACTOR 18"/>
    <property type="match status" value="1"/>
</dbReference>
<comment type="catalytic activity">
    <reaction evidence="12 14 15">
        <text>NAD(+) + (deoxyribonucleotide)n-3'-hydroxyl + 5'-phospho-(deoxyribonucleotide)m = (deoxyribonucleotide)n+m + AMP + beta-nicotinamide D-nucleotide.</text>
        <dbReference type="EC" id="6.5.1.2"/>
    </reaction>
</comment>
<evidence type="ECO:0000256" key="12">
    <source>
        <dbReference type="ARBA" id="ARBA00034005"/>
    </source>
</evidence>
<dbReference type="InterPro" id="IPR001679">
    <property type="entry name" value="DNA_ligase"/>
</dbReference>
<keyword evidence="6 14" id="KW-0479">Metal-binding</keyword>
<dbReference type="SUPFAM" id="SSF56091">
    <property type="entry name" value="DNA ligase/mRNA capping enzyme, catalytic domain"/>
    <property type="match status" value="1"/>
</dbReference>
<evidence type="ECO:0000313" key="20">
    <source>
        <dbReference type="EMBL" id="VFK12228.1"/>
    </source>
</evidence>
<dbReference type="InterPro" id="IPR001357">
    <property type="entry name" value="BRCT_dom"/>
</dbReference>
<keyword evidence="5 14" id="KW-0235">DNA replication</keyword>
<dbReference type="NCBIfam" id="NF005932">
    <property type="entry name" value="PRK07956.1"/>
    <property type="match status" value="1"/>
</dbReference>
<dbReference type="SUPFAM" id="SSF50249">
    <property type="entry name" value="Nucleic acid-binding proteins"/>
    <property type="match status" value="1"/>
</dbReference>
<name>A0A450W5E3_9GAMM</name>
<feature type="binding site" evidence="14">
    <location>
        <position position="352"/>
    </location>
    <ligand>
        <name>NAD(+)</name>
        <dbReference type="ChEBI" id="CHEBI:57540"/>
    </ligand>
</feature>
<dbReference type="AlphaFoldDB" id="A0A450W5E3"/>
<dbReference type="InterPro" id="IPR033136">
    <property type="entry name" value="DNA_ligase_CS"/>
</dbReference>
<gene>
    <name evidence="14" type="primary">ligA</name>
    <name evidence="19" type="ORF">BECKFM1743A_GA0114220_102321</name>
    <name evidence="20" type="ORF">BECKFM1743B_GA0114221_102302</name>
    <name evidence="18" type="ORF">BECKFM1743C_GA0114222_101324</name>
</gene>
<dbReference type="EMBL" id="CAADEZ010000232">
    <property type="protein sequence ID" value="VFJ59183.1"/>
    <property type="molecule type" value="Genomic_DNA"/>
</dbReference>
<feature type="region of interest" description="Disordered" evidence="16">
    <location>
        <begin position="188"/>
        <end position="224"/>
    </location>
</feature>
<dbReference type="Gene3D" id="3.30.470.30">
    <property type="entry name" value="DNA ligase/mRNA capping enzyme"/>
    <property type="match status" value="1"/>
</dbReference>
<dbReference type="HAMAP" id="MF_01588">
    <property type="entry name" value="DNA_ligase_A"/>
    <property type="match status" value="1"/>
</dbReference>
<feature type="binding site" evidence="14">
    <location>
        <position position="376"/>
    </location>
    <ligand>
        <name>NAD(+)</name>
        <dbReference type="ChEBI" id="CHEBI:57540"/>
    </ligand>
</feature>
<dbReference type="GO" id="GO:0006281">
    <property type="term" value="P:DNA repair"/>
    <property type="evidence" value="ECO:0007669"/>
    <property type="project" value="UniProtKB-KW"/>
</dbReference>
<evidence type="ECO:0000313" key="18">
    <source>
        <dbReference type="EMBL" id="VFJ54001.1"/>
    </source>
</evidence>
<evidence type="ECO:0000259" key="17">
    <source>
        <dbReference type="PROSITE" id="PS50172"/>
    </source>
</evidence>
<dbReference type="GO" id="GO:0003911">
    <property type="term" value="F:DNA ligase (NAD+) activity"/>
    <property type="evidence" value="ECO:0007669"/>
    <property type="project" value="UniProtKB-UniRule"/>
</dbReference>
<dbReference type="GO" id="GO:0005829">
    <property type="term" value="C:cytosol"/>
    <property type="evidence" value="ECO:0007669"/>
    <property type="project" value="TreeGrafter"/>
</dbReference>
<dbReference type="Gene3D" id="1.10.150.20">
    <property type="entry name" value="5' to 3' exonuclease, C-terminal subdomain"/>
    <property type="match status" value="2"/>
</dbReference>
<dbReference type="Gene3D" id="3.40.50.10190">
    <property type="entry name" value="BRCT domain"/>
    <property type="match status" value="1"/>
</dbReference>
<dbReference type="Gene3D" id="1.10.287.610">
    <property type="entry name" value="Helix hairpin bin"/>
    <property type="match status" value="1"/>
</dbReference>
<evidence type="ECO:0000256" key="2">
    <source>
        <dbReference type="ARBA" id="ARBA00012722"/>
    </source>
</evidence>
<dbReference type="EC" id="6.5.1.2" evidence="2 14"/>
<evidence type="ECO:0000256" key="9">
    <source>
        <dbReference type="ARBA" id="ARBA00022842"/>
    </source>
</evidence>
<reference evidence="20" key="1">
    <citation type="submission" date="2019-02" db="EMBL/GenBank/DDBJ databases">
        <authorList>
            <person name="Gruber-Vodicka R. H."/>
            <person name="Seah K. B. B."/>
        </authorList>
    </citation>
    <scope>NUCLEOTIDE SEQUENCE</scope>
    <source>
        <strain evidence="19">BECK_BZ163</strain>
        <strain evidence="20">BECK_BZ164</strain>
        <strain evidence="18">BECK_BZ165</strain>
    </source>
</reference>
<dbReference type="CDD" id="cd17748">
    <property type="entry name" value="BRCT_DNA_ligase_like"/>
    <property type="match status" value="1"/>
</dbReference>
<evidence type="ECO:0000256" key="13">
    <source>
        <dbReference type="ARBA" id="ARBA00060881"/>
    </source>
</evidence>
<keyword evidence="14" id="KW-0464">Manganese</keyword>
<dbReference type="InterPro" id="IPR036420">
    <property type="entry name" value="BRCT_dom_sf"/>
</dbReference>
<accession>A0A450W5E3</accession>
<feature type="binding site" evidence="14">
    <location>
        <position position="494"/>
    </location>
    <ligand>
        <name>Zn(2+)</name>
        <dbReference type="ChEBI" id="CHEBI:29105"/>
    </ligand>
</feature>
<keyword evidence="11 14" id="KW-0234">DNA repair</keyword>
<dbReference type="SUPFAM" id="SSF52113">
    <property type="entry name" value="BRCT domain"/>
    <property type="match status" value="1"/>
</dbReference>
<feature type="binding site" evidence="14">
    <location>
        <begin position="103"/>
        <end position="104"/>
    </location>
    <ligand>
        <name>NAD(+)</name>
        <dbReference type="ChEBI" id="CHEBI:57540"/>
    </ligand>
</feature>
<feature type="binding site" evidence="14">
    <location>
        <position position="231"/>
    </location>
    <ligand>
        <name>NAD(+)</name>
        <dbReference type="ChEBI" id="CHEBI:57540"/>
    </ligand>
</feature>
<comment type="function">
    <text evidence="1 14">DNA ligase that catalyzes the formation of phosphodiester linkages between 5'-phosphoryl and 3'-hydroxyl groups in double-stranded DNA using NAD as a coenzyme and as the energy source for the reaction. It is essential for DNA replication and repair of damaged DNA.</text>
</comment>
<keyword evidence="4 14" id="KW-0436">Ligase</keyword>
<dbReference type="EMBL" id="CAADFL010000230">
    <property type="protein sequence ID" value="VFK12228.1"/>
    <property type="molecule type" value="Genomic_DNA"/>
</dbReference>
<feature type="binding site" evidence="14">
    <location>
        <position position="470"/>
    </location>
    <ligand>
        <name>Zn(2+)</name>
        <dbReference type="ChEBI" id="CHEBI:29105"/>
    </ligand>
</feature>
<dbReference type="SUPFAM" id="SSF47781">
    <property type="entry name" value="RuvA domain 2-like"/>
    <property type="match status" value="1"/>
</dbReference>
<dbReference type="PROSITE" id="PS50172">
    <property type="entry name" value="BRCT"/>
    <property type="match status" value="1"/>
</dbReference>
<dbReference type="SMART" id="SM00278">
    <property type="entry name" value="HhH1"/>
    <property type="match status" value="4"/>
</dbReference>
<dbReference type="Gene3D" id="2.40.50.140">
    <property type="entry name" value="Nucleic acid-binding proteins"/>
    <property type="match status" value="1"/>
</dbReference>
<dbReference type="Gene3D" id="6.20.10.30">
    <property type="match status" value="1"/>
</dbReference>
<comment type="similarity">
    <text evidence="13 14">Belongs to the NAD-dependent DNA ligase family. LigA subfamily.</text>
</comment>
<dbReference type="GO" id="GO:0006260">
    <property type="term" value="P:DNA replication"/>
    <property type="evidence" value="ECO:0007669"/>
    <property type="project" value="UniProtKB-KW"/>
</dbReference>
<dbReference type="Pfam" id="PF03120">
    <property type="entry name" value="OB_DNA_ligase"/>
    <property type="match status" value="1"/>
</dbReference>
<dbReference type="InterPro" id="IPR018239">
    <property type="entry name" value="DNA_ligase_AS"/>
</dbReference>
<keyword evidence="10 14" id="KW-0520">NAD</keyword>
<evidence type="ECO:0000256" key="10">
    <source>
        <dbReference type="ARBA" id="ARBA00023027"/>
    </source>
</evidence>
<keyword evidence="9 14" id="KW-0460">Magnesium</keyword>
<evidence type="ECO:0000256" key="8">
    <source>
        <dbReference type="ARBA" id="ARBA00022833"/>
    </source>
</evidence>
<dbReference type="FunFam" id="2.40.50.140:FF:000012">
    <property type="entry name" value="DNA ligase"/>
    <property type="match status" value="1"/>
</dbReference>
<comment type="caution">
    <text evidence="14">Lacks conserved residue(s) required for the propagation of feature annotation.</text>
</comment>
<evidence type="ECO:0000256" key="6">
    <source>
        <dbReference type="ARBA" id="ARBA00022723"/>
    </source>
</evidence>
<dbReference type="FunFam" id="1.10.150.20:FF:000007">
    <property type="entry name" value="DNA ligase"/>
    <property type="match status" value="1"/>
</dbReference>
<feature type="compositionally biased region" description="Basic residues" evidence="16">
    <location>
        <begin position="206"/>
        <end position="215"/>
    </location>
</feature>
<dbReference type="InterPro" id="IPR012340">
    <property type="entry name" value="NA-bd_OB-fold"/>
</dbReference>
<feature type="compositionally biased region" description="Polar residues" evidence="16">
    <location>
        <begin position="190"/>
        <end position="205"/>
    </location>
</feature>
<evidence type="ECO:0000256" key="3">
    <source>
        <dbReference type="ARBA" id="ARBA00013308"/>
    </source>
</evidence>
<evidence type="ECO:0000256" key="5">
    <source>
        <dbReference type="ARBA" id="ARBA00022705"/>
    </source>
</evidence>
<dbReference type="PANTHER" id="PTHR23389:SF9">
    <property type="entry name" value="DNA LIGASE"/>
    <property type="match status" value="1"/>
</dbReference>
<feature type="binding site" evidence="14">
    <location>
        <position position="161"/>
    </location>
    <ligand>
        <name>NAD(+)</name>
        <dbReference type="ChEBI" id="CHEBI:57540"/>
    </ligand>
</feature>
<dbReference type="FunFam" id="1.10.150.20:FF:000006">
    <property type="entry name" value="DNA ligase"/>
    <property type="match status" value="1"/>
</dbReference>
<evidence type="ECO:0000313" key="19">
    <source>
        <dbReference type="EMBL" id="VFJ59183.1"/>
    </source>
</evidence>
<dbReference type="InterPro" id="IPR041663">
    <property type="entry name" value="DisA/LigA_HHH"/>
</dbReference>
<dbReference type="PIRSF" id="PIRSF001604">
    <property type="entry name" value="LigA"/>
    <property type="match status" value="1"/>
</dbReference>
<comment type="cofactor">
    <cofactor evidence="14">
        <name>Mg(2+)</name>
        <dbReference type="ChEBI" id="CHEBI:18420"/>
    </cofactor>
    <cofactor evidence="14">
        <name>Mn(2+)</name>
        <dbReference type="ChEBI" id="CHEBI:29035"/>
    </cofactor>
</comment>
<dbReference type="EMBL" id="CAADFA010000132">
    <property type="protein sequence ID" value="VFJ54001.1"/>
    <property type="molecule type" value="Genomic_DNA"/>
</dbReference>
<proteinExistence type="inferred from homology"/>